<accession>A0AAD9KG94</accession>
<gene>
    <name evidence="2" type="ORF">NP493_1134g00018</name>
</gene>
<dbReference type="Proteomes" id="UP001209878">
    <property type="component" value="Unassembled WGS sequence"/>
</dbReference>
<organism evidence="2 3">
    <name type="scientific">Ridgeia piscesae</name>
    <name type="common">Tubeworm</name>
    <dbReference type="NCBI Taxonomy" id="27915"/>
    <lineage>
        <taxon>Eukaryota</taxon>
        <taxon>Metazoa</taxon>
        <taxon>Spiralia</taxon>
        <taxon>Lophotrochozoa</taxon>
        <taxon>Annelida</taxon>
        <taxon>Polychaeta</taxon>
        <taxon>Sedentaria</taxon>
        <taxon>Canalipalpata</taxon>
        <taxon>Sabellida</taxon>
        <taxon>Siboglinidae</taxon>
        <taxon>Ridgeia</taxon>
    </lineage>
</organism>
<keyword evidence="1" id="KW-1133">Transmembrane helix</keyword>
<name>A0AAD9KG94_RIDPI</name>
<keyword evidence="1" id="KW-0472">Membrane</keyword>
<comment type="caution">
    <text evidence="2">The sequence shown here is derived from an EMBL/GenBank/DDBJ whole genome shotgun (WGS) entry which is preliminary data.</text>
</comment>
<dbReference type="EMBL" id="JAODUO010001156">
    <property type="protein sequence ID" value="KAK2170220.1"/>
    <property type="molecule type" value="Genomic_DNA"/>
</dbReference>
<dbReference type="AlphaFoldDB" id="A0AAD9KG94"/>
<feature type="transmembrane region" description="Helical" evidence="1">
    <location>
        <begin position="61"/>
        <end position="86"/>
    </location>
</feature>
<evidence type="ECO:0000313" key="3">
    <source>
        <dbReference type="Proteomes" id="UP001209878"/>
    </source>
</evidence>
<reference evidence="2" key="1">
    <citation type="journal article" date="2023" name="Mol. Biol. Evol.">
        <title>Third-Generation Sequencing Reveals the Adaptive Role of the Epigenome in Three Deep-Sea Polychaetes.</title>
        <authorList>
            <person name="Perez M."/>
            <person name="Aroh O."/>
            <person name="Sun Y."/>
            <person name="Lan Y."/>
            <person name="Juniper S.K."/>
            <person name="Young C.R."/>
            <person name="Angers B."/>
            <person name="Qian P.Y."/>
        </authorList>
    </citation>
    <scope>NUCLEOTIDE SEQUENCE</scope>
    <source>
        <strain evidence="2">R07B-5</strain>
    </source>
</reference>
<proteinExistence type="predicted"/>
<evidence type="ECO:0000313" key="2">
    <source>
        <dbReference type="EMBL" id="KAK2170220.1"/>
    </source>
</evidence>
<protein>
    <submittedName>
        <fullName evidence="2">Uncharacterized protein</fullName>
    </submittedName>
</protein>
<feature type="transmembrane region" description="Helical" evidence="1">
    <location>
        <begin position="107"/>
        <end position="125"/>
    </location>
</feature>
<keyword evidence="3" id="KW-1185">Reference proteome</keyword>
<keyword evidence="1" id="KW-0812">Transmembrane</keyword>
<evidence type="ECO:0000256" key="1">
    <source>
        <dbReference type="SAM" id="Phobius"/>
    </source>
</evidence>
<sequence length="162" mass="19007">MATAGDGGGEDSMEMPSYYQCTVDIYSTAVSKYNNLHTDYSHLQDLIRSILYYSKVSSHDMYWSIFMATVLTLVRYILTATLFTPLAKWLCLKPLNQTKFPESSWKATYYGCMWSYSMYLLLLSGRYNFFHKPYLMWQGKLSTPFFNPIHFFFFLSKILTLK</sequence>